<reference evidence="8 9" key="1">
    <citation type="submission" date="2024-03" db="EMBL/GenBank/DDBJ databases">
        <title>Genome-scale model development and genomic sequencing of the oleaginous clade Lipomyces.</title>
        <authorList>
            <consortium name="Lawrence Berkeley National Laboratory"/>
            <person name="Czajka J.J."/>
            <person name="Han Y."/>
            <person name="Kim J."/>
            <person name="Mondo S.J."/>
            <person name="Hofstad B.A."/>
            <person name="Robles A."/>
            <person name="Haridas S."/>
            <person name="Riley R."/>
            <person name="LaButti K."/>
            <person name="Pangilinan J."/>
            <person name="Andreopoulos W."/>
            <person name="Lipzen A."/>
            <person name="Yan J."/>
            <person name="Wang M."/>
            <person name="Ng V."/>
            <person name="Grigoriev I.V."/>
            <person name="Spatafora J.W."/>
            <person name="Magnuson J.K."/>
            <person name="Baker S.E."/>
            <person name="Pomraning K.R."/>
        </authorList>
    </citation>
    <scope>NUCLEOTIDE SEQUENCE [LARGE SCALE GENOMIC DNA]</scope>
    <source>
        <strain evidence="8 9">Phaff 52-87</strain>
    </source>
</reference>
<feature type="transmembrane region" description="Helical" evidence="7">
    <location>
        <begin position="196"/>
        <end position="213"/>
    </location>
</feature>
<sequence>MSSQPGLNKEYRGPAYSTSALASPDDLESGTAPDSIPSKLELDNDDVVAQQSRFRAASTVTMTPELFEKLYLSPKTAVAGDLRQRFANPTPLALAGHILCICPLGCNLIGWKGSGGSGAASTGGYVFVGGLLLFTAGLLEFFLGNTFPFVVFCAFAGFWFSFAATLIPSFNAYGAYAASSESAASGISTQGFEASFGFYLLFWTVFVMILLVCSLRTNFCFFFLFFTLEFCFICLTVGYFRLSEASAVSGSKLVQAGGGFALACGLTGFYIFLSLMLVAVDFPYLLPVGDISHLMVGYQERRQNTN</sequence>
<dbReference type="InterPro" id="IPR000791">
    <property type="entry name" value="Gpr1/Fun34/SatP-like"/>
</dbReference>
<gene>
    <name evidence="8" type="ORF">BZA70DRAFT_290302</name>
</gene>
<feature type="transmembrane region" description="Helical" evidence="7">
    <location>
        <begin position="92"/>
        <end position="111"/>
    </location>
</feature>
<feature type="transmembrane region" description="Helical" evidence="7">
    <location>
        <begin position="123"/>
        <end position="142"/>
    </location>
</feature>
<dbReference type="Pfam" id="PF01184">
    <property type="entry name" value="Gpr1_Fun34_YaaH"/>
    <property type="match status" value="1"/>
</dbReference>
<keyword evidence="5 7" id="KW-0472">Membrane</keyword>
<feature type="transmembrane region" description="Helical" evidence="7">
    <location>
        <begin position="260"/>
        <end position="286"/>
    </location>
</feature>
<accession>A0ABR1F3A1</accession>
<name>A0ABR1F3A1_9ASCO</name>
<dbReference type="InterPro" id="IPR051633">
    <property type="entry name" value="AceTr"/>
</dbReference>
<dbReference type="PANTHER" id="PTHR31123:SF4">
    <property type="entry name" value="PROTEIN ALCS"/>
    <property type="match status" value="1"/>
</dbReference>
<dbReference type="EMBL" id="JBBJBU010000008">
    <property type="protein sequence ID" value="KAK7204326.1"/>
    <property type="molecule type" value="Genomic_DNA"/>
</dbReference>
<dbReference type="RefSeq" id="XP_064767359.1">
    <property type="nucleotide sequence ID" value="XM_064914201.1"/>
</dbReference>
<dbReference type="PANTHER" id="PTHR31123">
    <property type="entry name" value="ACCUMULATION OF DYADS PROTEIN 2-RELATED"/>
    <property type="match status" value="1"/>
</dbReference>
<keyword evidence="3 7" id="KW-0812">Transmembrane</keyword>
<comment type="subcellular location">
    <subcellularLocation>
        <location evidence="1">Membrane</location>
        <topology evidence="1">Multi-pass membrane protein</topology>
    </subcellularLocation>
</comment>
<evidence type="ECO:0000256" key="1">
    <source>
        <dbReference type="ARBA" id="ARBA00004141"/>
    </source>
</evidence>
<evidence type="ECO:0000256" key="3">
    <source>
        <dbReference type="ARBA" id="ARBA00022692"/>
    </source>
</evidence>
<evidence type="ECO:0000313" key="8">
    <source>
        <dbReference type="EMBL" id="KAK7204326.1"/>
    </source>
</evidence>
<proteinExistence type="inferred from homology"/>
<feature type="transmembrane region" description="Helical" evidence="7">
    <location>
        <begin position="220"/>
        <end position="240"/>
    </location>
</feature>
<protein>
    <submittedName>
        <fullName evidence="8">GPR1/FUN34/yaaH family-domain-containing protein</fullName>
    </submittedName>
</protein>
<dbReference type="Proteomes" id="UP001498771">
    <property type="component" value="Unassembled WGS sequence"/>
</dbReference>
<organism evidence="8 9">
    <name type="scientific">Myxozyma melibiosi</name>
    <dbReference type="NCBI Taxonomy" id="54550"/>
    <lineage>
        <taxon>Eukaryota</taxon>
        <taxon>Fungi</taxon>
        <taxon>Dikarya</taxon>
        <taxon>Ascomycota</taxon>
        <taxon>Saccharomycotina</taxon>
        <taxon>Lipomycetes</taxon>
        <taxon>Lipomycetales</taxon>
        <taxon>Lipomycetaceae</taxon>
        <taxon>Myxozyma</taxon>
    </lineage>
</organism>
<comment type="caution">
    <text evidence="8">The sequence shown here is derived from an EMBL/GenBank/DDBJ whole genome shotgun (WGS) entry which is preliminary data.</text>
</comment>
<evidence type="ECO:0000256" key="2">
    <source>
        <dbReference type="ARBA" id="ARBA00005587"/>
    </source>
</evidence>
<evidence type="ECO:0000313" key="9">
    <source>
        <dbReference type="Proteomes" id="UP001498771"/>
    </source>
</evidence>
<feature type="transmembrane region" description="Helical" evidence="7">
    <location>
        <begin position="149"/>
        <end position="176"/>
    </location>
</feature>
<comment type="similarity">
    <text evidence="2">Belongs to the acetate uptake transporter (AceTr) (TC 2.A.96) family.</text>
</comment>
<dbReference type="GeneID" id="90039713"/>
<evidence type="ECO:0000256" key="4">
    <source>
        <dbReference type="ARBA" id="ARBA00022989"/>
    </source>
</evidence>
<keyword evidence="9" id="KW-1185">Reference proteome</keyword>
<feature type="region of interest" description="Disordered" evidence="6">
    <location>
        <begin position="1"/>
        <end position="42"/>
    </location>
</feature>
<evidence type="ECO:0000256" key="7">
    <source>
        <dbReference type="SAM" id="Phobius"/>
    </source>
</evidence>
<keyword evidence="4 7" id="KW-1133">Transmembrane helix</keyword>
<evidence type="ECO:0000256" key="6">
    <source>
        <dbReference type="SAM" id="MobiDB-lite"/>
    </source>
</evidence>
<evidence type="ECO:0000256" key="5">
    <source>
        <dbReference type="ARBA" id="ARBA00023136"/>
    </source>
</evidence>